<proteinExistence type="predicted"/>
<keyword evidence="2" id="KW-1185">Reference proteome</keyword>
<dbReference type="GO" id="GO:0050467">
    <property type="term" value="F:pentalenene synthase activity"/>
    <property type="evidence" value="ECO:0007669"/>
    <property type="project" value="UniProtKB-EC"/>
</dbReference>
<dbReference type="EC" id="4.2.3.7" evidence="1"/>
<dbReference type="Proteomes" id="UP000019277">
    <property type="component" value="Unassembled WGS sequence"/>
</dbReference>
<evidence type="ECO:0000313" key="1">
    <source>
        <dbReference type="EMBL" id="EWC64574.1"/>
    </source>
</evidence>
<keyword evidence="1" id="KW-0456">Lyase</keyword>
<dbReference type="RefSeq" id="WP_035277716.1">
    <property type="nucleotide sequence ID" value="NZ_AYXG01000004.1"/>
</dbReference>
<dbReference type="OrthoDB" id="2989600at2"/>
<gene>
    <name evidence="1" type="ORF">UO65_0181</name>
</gene>
<comment type="caution">
    <text evidence="1">The sequence shown here is derived from an EMBL/GenBank/DDBJ whole genome shotgun (WGS) entry which is preliminary data.</text>
</comment>
<organism evidence="1 2">
    <name type="scientific">Actinokineospora spheciospongiae</name>
    <dbReference type="NCBI Taxonomy" id="909613"/>
    <lineage>
        <taxon>Bacteria</taxon>
        <taxon>Bacillati</taxon>
        <taxon>Actinomycetota</taxon>
        <taxon>Actinomycetes</taxon>
        <taxon>Pseudonocardiales</taxon>
        <taxon>Pseudonocardiaceae</taxon>
        <taxon>Actinokineospora</taxon>
    </lineage>
</organism>
<dbReference type="AlphaFoldDB" id="W7JF03"/>
<protein>
    <submittedName>
        <fullName evidence="1">Pentalenene synthase (PS) (Sesquiterpene synthase) (Sesquiterpene cyclase)</fullName>
        <ecNumber evidence="1">4.2.3.7</ecNumber>
    </submittedName>
</protein>
<evidence type="ECO:0000313" key="2">
    <source>
        <dbReference type="Proteomes" id="UP000019277"/>
    </source>
</evidence>
<reference evidence="1 2" key="1">
    <citation type="journal article" date="2014" name="Genome Announc.">
        <title>Draft Genome Sequence of the Antitrypanosomally Active Sponge-Associated Bacterium Actinokineospora sp. Strain EG49.</title>
        <authorList>
            <person name="Harjes J."/>
            <person name="Ryu T."/>
            <person name="Abdelmohsen U.R."/>
            <person name="Moitinho-Silva L."/>
            <person name="Horn H."/>
            <person name="Ravasi T."/>
            <person name="Hentschel U."/>
        </authorList>
    </citation>
    <scope>NUCLEOTIDE SEQUENCE [LARGE SCALE GENOMIC DNA]</scope>
    <source>
        <strain evidence="1 2">EG49</strain>
    </source>
</reference>
<dbReference type="Gene3D" id="1.10.600.10">
    <property type="entry name" value="Farnesyl Diphosphate Synthase"/>
    <property type="match status" value="1"/>
</dbReference>
<dbReference type="EMBL" id="AYXG01000004">
    <property type="protein sequence ID" value="EWC64574.1"/>
    <property type="molecule type" value="Genomic_DNA"/>
</dbReference>
<dbReference type="STRING" id="909613.UO65_0181"/>
<dbReference type="InterPro" id="IPR008949">
    <property type="entry name" value="Isoprenoid_synthase_dom_sf"/>
</dbReference>
<name>W7JF03_9PSEU</name>
<accession>W7JF03</accession>
<sequence length="93" mass="10476">MALRDRIMGRFLWLRDRVRARASAELARHLDCLGHAIRGNIDWAANVPRCLAADTPDGVPSKVPIVVTDQPCDTRADPPPIPAIAWWWDRLDP</sequence>